<dbReference type="InterPro" id="IPR014729">
    <property type="entry name" value="Rossmann-like_a/b/a_fold"/>
</dbReference>
<protein>
    <submittedName>
        <fullName evidence="2">Nucleotide-binding universal stress UspA family protein</fullName>
    </submittedName>
</protein>
<comment type="caution">
    <text evidence="2">The sequence shown here is derived from an EMBL/GenBank/DDBJ whole genome shotgun (WGS) entry which is preliminary data.</text>
</comment>
<dbReference type="EMBL" id="JACGXA010000001">
    <property type="protein sequence ID" value="MBA8803450.1"/>
    <property type="molecule type" value="Genomic_DNA"/>
</dbReference>
<accession>A0A7W3IZI0</accession>
<proteinExistence type="predicted"/>
<evidence type="ECO:0000313" key="3">
    <source>
        <dbReference type="Proteomes" id="UP000580910"/>
    </source>
</evidence>
<keyword evidence="3" id="KW-1185">Reference proteome</keyword>
<name>A0A7W3IZI0_9ACTN</name>
<gene>
    <name evidence="2" type="ORF">FB382_001741</name>
</gene>
<dbReference type="Gene3D" id="3.40.50.620">
    <property type="entry name" value="HUPs"/>
    <property type="match status" value="1"/>
</dbReference>
<dbReference type="AlphaFoldDB" id="A0A7W3IZI0"/>
<reference evidence="2 3" key="1">
    <citation type="submission" date="2020-07" db="EMBL/GenBank/DDBJ databases">
        <title>Sequencing the genomes of 1000 actinobacteria strains.</title>
        <authorList>
            <person name="Klenk H.-P."/>
        </authorList>
    </citation>
    <scope>NUCLEOTIDE SEQUENCE [LARGE SCALE GENOMIC DNA]</scope>
    <source>
        <strain evidence="2 3">DSM 21349</strain>
    </source>
</reference>
<feature type="domain" description="UspA" evidence="1">
    <location>
        <begin position="10"/>
        <end position="145"/>
    </location>
</feature>
<dbReference type="SUPFAM" id="SSF52402">
    <property type="entry name" value="Adenine nucleotide alpha hydrolases-like"/>
    <property type="match status" value="1"/>
</dbReference>
<dbReference type="InterPro" id="IPR006016">
    <property type="entry name" value="UspA"/>
</dbReference>
<dbReference type="Proteomes" id="UP000580910">
    <property type="component" value="Unassembled WGS sequence"/>
</dbReference>
<dbReference type="CDD" id="cd00293">
    <property type="entry name" value="USP-like"/>
    <property type="match status" value="1"/>
</dbReference>
<evidence type="ECO:0000259" key="1">
    <source>
        <dbReference type="Pfam" id="PF00582"/>
    </source>
</evidence>
<evidence type="ECO:0000313" key="2">
    <source>
        <dbReference type="EMBL" id="MBA8803450.1"/>
    </source>
</evidence>
<dbReference type="RefSeq" id="WP_182538439.1">
    <property type="nucleotide sequence ID" value="NZ_JACGXA010000001.1"/>
</dbReference>
<organism evidence="2 3">
    <name type="scientific">Nocardioides ginsengisegetis</name>
    <dbReference type="NCBI Taxonomy" id="661491"/>
    <lineage>
        <taxon>Bacteria</taxon>
        <taxon>Bacillati</taxon>
        <taxon>Actinomycetota</taxon>
        <taxon>Actinomycetes</taxon>
        <taxon>Propionibacteriales</taxon>
        <taxon>Nocardioidaceae</taxon>
        <taxon>Nocardioides</taxon>
    </lineage>
</organism>
<sequence length="153" mass="16093">MTERDDAARGRVVVGVDGSDSSIQALTWALEVATVGGRTIHVVTAWPDPGEVFIHEVPGHFCEPRARAVLAQHEAVDAALARVVHRPAAINLEVANARPVEAMLALARRGDLLVVGAPRPTTLPRHRDGVGETCSLLAPCPVVVVEPTATPVG</sequence>
<dbReference type="Pfam" id="PF00582">
    <property type="entry name" value="Usp"/>
    <property type="match status" value="1"/>
</dbReference>